<dbReference type="Gene3D" id="1.10.10.10">
    <property type="entry name" value="Winged helix-like DNA-binding domain superfamily/Winged helix DNA-binding domain"/>
    <property type="match status" value="1"/>
</dbReference>
<keyword evidence="6" id="KW-0564">Palmitate</keyword>
<dbReference type="CDD" id="cd07377">
    <property type="entry name" value="WHTH_GntR"/>
    <property type="match status" value="1"/>
</dbReference>
<evidence type="ECO:0000256" key="8">
    <source>
        <dbReference type="ARBA" id="ARBA00023288"/>
    </source>
</evidence>
<evidence type="ECO:0000256" key="5">
    <source>
        <dbReference type="ARBA" id="ARBA00023136"/>
    </source>
</evidence>
<evidence type="ECO:0000313" key="10">
    <source>
        <dbReference type="EMBL" id="MFC0394872.1"/>
    </source>
</evidence>
<evidence type="ECO:0000313" key="11">
    <source>
        <dbReference type="Proteomes" id="UP001589818"/>
    </source>
</evidence>
<evidence type="ECO:0000256" key="3">
    <source>
        <dbReference type="ARBA" id="ARBA00023015"/>
    </source>
</evidence>
<dbReference type="InterPro" id="IPR050490">
    <property type="entry name" value="Bact_solute-bd_prot1"/>
</dbReference>
<dbReference type="Pfam" id="PF13416">
    <property type="entry name" value="SBP_bac_8"/>
    <property type="match status" value="1"/>
</dbReference>
<dbReference type="PANTHER" id="PTHR43649:SF33">
    <property type="entry name" value="POLYGALACTURONAN_RHAMNOGALACTURONAN-BINDING PROTEIN YTCQ"/>
    <property type="match status" value="1"/>
</dbReference>
<dbReference type="PROSITE" id="PS50949">
    <property type="entry name" value="HTH_GNTR"/>
    <property type="match status" value="1"/>
</dbReference>
<evidence type="ECO:0000256" key="1">
    <source>
        <dbReference type="ARBA" id="ARBA00022475"/>
    </source>
</evidence>
<dbReference type="InterPro" id="IPR000524">
    <property type="entry name" value="Tscrpt_reg_HTH_GntR"/>
</dbReference>
<evidence type="ECO:0000256" key="7">
    <source>
        <dbReference type="ARBA" id="ARBA00023163"/>
    </source>
</evidence>
<dbReference type="Pfam" id="PF00392">
    <property type="entry name" value="GntR"/>
    <property type="match status" value="1"/>
</dbReference>
<keyword evidence="8" id="KW-0449">Lipoprotein</keyword>
<keyword evidence="5" id="KW-0472">Membrane</keyword>
<dbReference type="RefSeq" id="WP_204816034.1">
    <property type="nucleotide sequence ID" value="NZ_JANHOF010000001.1"/>
</dbReference>
<comment type="caution">
    <text evidence="10">The sequence shown here is derived from an EMBL/GenBank/DDBJ whole genome shotgun (WGS) entry which is preliminary data.</text>
</comment>
<sequence length="464" mass="52250">MRRENEFRYSKLANILREQILSGYIKPGQYLLSENELCKHYGVSRTSVRKSLDELLKEGLIVKKMGQGTIVSPDVVVPDNPRRTLRIVGTAPSYFADHCMQMMIDAFHRENPQVEVKYLSLPAYDFWDSVQASIELGLQPDLIFLADRQCLEIHHPESFVDLREPLASSFAKQYPRIMSAFRREESVLAAPVTFSPVYLAYNPGLFEKCGIALPKPGWTKEDFIRTAQRLTVDTDGDGITDQYGLSMSSAFSRWTVFALQNGVRFDGPTDRQAILSTLNFLHDLLYRYRIAKLSPMHRHSSEAFVHGKAGMVLTTSIELAGWRNEGLGFEPQVAALPFGDHQSTLLIANAFMLPAACSDRELALQFLEFTLGDSIQAAISRDRYFLSVQQSVNESLWDKPALDSLNIVNDRIENSHFLSEVFAAPSLMDDMHAEMGLFWLGLESAEATTDRILGLLHDQDPSSA</sequence>
<keyword evidence="7" id="KW-0804">Transcription</keyword>
<evidence type="ECO:0000256" key="4">
    <source>
        <dbReference type="ARBA" id="ARBA00023125"/>
    </source>
</evidence>
<name>A0ABV6JG59_9BACL</name>
<dbReference type="SMART" id="SM00345">
    <property type="entry name" value="HTH_GNTR"/>
    <property type="match status" value="1"/>
</dbReference>
<dbReference type="PRINTS" id="PR00035">
    <property type="entry name" value="HTHGNTR"/>
</dbReference>
<reference evidence="10 11" key="1">
    <citation type="submission" date="2024-09" db="EMBL/GenBank/DDBJ databases">
        <authorList>
            <person name="Sun Q."/>
            <person name="Mori K."/>
        </authorList>
    </citation>
    <scope>NUCLEOTIDE SEQUENCE [LARGE SCALE GENOMIC DNA]</scope>
    <source>
        <strain evidence="10 11">CCM 4839</strain>
    </source>
</reference>
<keyword evidence="1" id="KW-1003">Cell membrane</keyword>
<organism evidence="10 11">
    <name type="scientific">Paenibacillus mendelii</name>
    <dbReference type="NCBI Taxonomy" id="206163"/>
    <lineage>
        <taxon>Bacteria</taxon>
        <taxon>Bacillati</taxon>
        <taxon>Bacillota</taxon>
        <taxon>Bacilli</taxon>
        <taxon>Bacillales</taxon>
        <taxon>Paenibacillaceae</taxon>
        <taxon>Paenibacillus</taxon>
    </lineage>
</organism>
<keyword evidence="11" id="KW-1185">Reference proteome</keyword>
<evidence type="ECO:0000256" key="6">
    <source>
        <dbReference type="ARBA" id="ARBA00023139"/>
    </source>
</evidence>
<evidence type="ECO:0000256" key="2">
    <source>
        <dbReference type="ARBA" id="ARBA00022729"/>
    </source>
</evidence>
<dbReference type="PANTHER" id="PTHR43649">
    <property type="entry name" value="ARABINOSE-BINDING PROTEIN-RELATED"/>
    <property type="match status" value="1"/>
</dbReference>
<keyword evidence="3" id="KW-0805">Transcription regulation</keyword>
<evidence type="ECO:0000259" key="9">
    <source>
        <dbReference type="PROSITE" id="PS50949"/>
    </source>
</evidence>
<dbReference type="InterPro" id="IPR006059">
    <property type="entry name" value="SBP"/>
</dbReference>
<accession>A0ABV6JG59</accession>
<dbReference type="InterPro" id="IPR036388">
    <property type="entry name" value="WH-like_DNA-bd_sf"/>
</dbReference>
<proteinExistence type="predicted"/>
<dbReference type="InterPro" id="IPR036390">
    <property type="entry name" value="WH_DNA-bd_sf"/>
</dbReference>
<keyword evidence="2" id="KW-0732">Signal</keyword>
<dbReference type="EMBL" id="JBHLVF010000041">
    <property type="protein sequence ID" value="MFC0394872.1"/>
    <property type="molecule type" value="Genomic_DNA"/>
</dbReference>
<dbReference type="Gene3D" id="3.40.190.10">
    <property type="entry name" value="Periplasmic binding protein-like II"/>
    <property type="match status" value="1"/>
</dbReference>
<keyword evidence="4" id="KW-0238">DNA-binding</keyword>
<feature type="domain" description="HTH gntR-type" evidence="9">
    <location>
        <begin position="6"/>
        <end position="74"/>
    </location>
</feature>
<dbReference type="Proteomes" id="UP001589818">
    <property type="component" value="Unassembled WGS sequence"/>
</dbReference>
<dbReference type="SUPFAM" id="SSF46785">
    <property type="entry name" value="Winged helix' DNA-binding domain"/>
    <property type="match status" value="1"/>
</dbReference>
<gene>
    <name evidence="10" type="ORF">ACFFJ8_26350</name>
</gene>
<protein>
    <submittedName>
        <fullName evidence="10">Extracellular solute-binding protein</fullName>
    </submittedName>
</protein>
<dbReference type="SUPFAM" id="SSF53850">
    <property type="entry name" value="Periplasmic binding protein-like II"/>
    <property type="match status" value="1"/>
</dbReference>